<dbReference type="InterPro" id="IPR003439">
    <property type="entry name" value="ABC_transporter-like_ATP-bd"/>
</dbReference>
<dbReference type="PROSITE" id="PS50893">
    <property type="entry name" value="ABC_TRANSPORTER_2"/>
    <property type="match status" value="1"/>
</dbReference>
<dbReference type="InterPro" id="IPR027417">
    <property type="entry name" value="P-loop_NTPase"/>
</dbReference>
<keyword evidence="2 4" id="KW-0067">ATP-binding</keyword>
<dbReference type="SUPFAM" id="SSF52540">
    <property type="entry name" value="P-loop containing nucleoside triphosphate hydrolases"/>
    <property type="match status" value="1"/>
</dbReference>
<dbReference type="Proteomes" id="UP000560000">
    <property type="component" value="Unassembled WGS sequence"/>
</dbReference>
<name>A0A841KJB3_9GAMM</name>
<evidence type="ECO:0000313" key="5">
    <source>
        <dbReference type="Proteomes" id="UP000560000"/>
    </source>
</evidence>
<dbReference type="InterPro" id="IPR017871">
    <property type="entry name" value="ABC_transporter-like_CS"/>
</dbReference>
<dbReference type="Gene3D" id="3.40.50.300">
    <property type="entry name" value="P-loop containing nucleotide triphosphate hydrolases"/>
    <property type="match status" value="1"/>
</dbReference>
<dbReference type="AlphaFoldDB" id="A0A841KJB3"/>
<evidence type="ECO:0000259" key="3">
    <source>
        <dbReference type="PROSITE" id="PS50893"/>
    </source>
</evidence>
<dbReference type="GO" id="GO:0016887">
    <property type="term" value="F:ATP hydrolysis activity"/>
    <property type="evidence" value="ECO:0007669"/>
    <property type="project" value="InterPro"/>
</dbReference>
<protein>
    <submittedName>
        <fullName evidence="4">ABC-2 type transport system ATP-binding protein</fullName>
    </submittedName>
</protein>
<sequence length="323" mass="35356">MNTEAEPAIRARGLTRRFGELVAVDHVDLSVPRQRVYGFLGPNGSGKSTTIRMLCGLLTPSEGEIEVLGLKVPAQAEELRRHIGYMTQKFSLFEDLTVRENLEFMAAVQGVPRAQTGQRIDTLIEQYHFEDRQKQLAGTLSGGQKQRLALAAAVIHEPQLLFLDEPTSAVDPESRRDFWEKLFELADAGTTLLVSTHYMDEAERCHRLAILDRGRLVGDGTPAQMTAALKGRSFIVVSTRPRRVQHALASLPGVLSAAQIGASLRVLTEALDAVDAASMDALRERIQATVHEVDPDASCTPSDPNLEDVFVAATHDGRAREAA</sequence>
<dbReference type="PANTHER" id="PTHR43038:SF3">
    <property type="entry name" value="ABC TRANSPORTER G FAMILY MEMBER 20 ISOFORM X1"/>
    <property type="match status" value="1"/>
</dbReference>
<accession>A0A841KJB3</accession>
<dbReference type="SMART" id="SM00382">
    <property type="entry name" value="AAA"/>
    <property type="match status" value="1"/>
</dbReference>
<dbReference type="PANTHER" id="PTHR43038">
    <property type="entry name" value="ATP-BINDING CASSETTE, SUB-FAMILY H, MEMBER 1"/>
    <property type="match status" value="1"/>
</dbReference>
<dbReference type="EMBL" id="JACHET010000001">
    <property type="protein sequence ID" value="MBB6184047.1"/>
    <property type="molecule type" value="Genomic_DNA"/>
</dbReference>
<dbReference type="Pfam" id="PF00005">
    <property type="entry name" value="ABC_tran"/>
    <property type="match status" value="1"/>
</dbReference>
<dbReference type="PROSITE" id="PS00211">
    <property type="entry name" value="ABC_TRANSPORTER_1"/>
    <property type="match status" value="1"/>
</dbReference>
<proteinExistence type="predicted"/>
<evidence type="ECO:0000256" key="2">
    <source>
        <dbReference type="ARBA" id="ARBA00022840"/>
    </source>
</evidence>
<organism evidence="4 5">
    <name type="scientific">Oleiagrimonas soli</name>
    <dbReference type="NCBI Taxonomy" id="1543381"/>
    <lineage>
        <taxon>Bacteria</taxon>
        <taxon>Pseudomonadati</taxon>
        <taxon>Pseudomonadota</taxon>
        <taxon>Gammaproteobacteria</taxon>
        <taxon>Lysobacterales</taxon>
        <taxon>Rhodanobacteraceae</taxon>
        <taxon>Oleiagrimonas</taxon>
    </lineage>
</organism>
<dbReference type="InterPro" id="IPR003593">
    <property type="entry name" value="AAA+_ATPase"/>
</dbReference>
<dbReference type="CDD" id="cd03230">
    <property type="entry name" value="ABC_DR_subfamily_A"/>
    <property type="match status" value="1"/>
</dbReference>
<keyword evidence="1" id="KW-0547">Nucleotide-binding</keyword>
<feature type="domain" description="ABC transporter" evidence="3">
    <location>
        <begin position="9"/>
        <end position="238"/>
    </location>
</feature>
<dbReference type="GO" id="GO:0005524">
    <property type="term" value="F:ATP binding"/>
    <property type="evidence" value="ECO:0007669"/>
    <property type="project" value="UniProtKB-KW"/>
</dbReference>
<gene>
    <name evidence="4" type="ORF">HNQ86_001392</name>
</gene>
<comment type="caution">
    <text evidence="4">The sequence shown here is derived from an EMBL/GenBank/DDBJ whole genome shotgun (WGS) entry which is preliminary data.</text>
</comment>
<evidence type="ECO:0000313" key="4">
    <source>
        <dbReference type="EMBL" id="MBB6184047.1"/>
    </source>
</evidence>
<evidence type="ECO:0000256" key="1">
    <source>
        <dbReference type="ARBA" id="ARBA00022741"/>
    </source>
</evidence>
<reference evidence="4 5" key="1">
    <citation type="submission" date="2020-08" db="EMBL/GenBank/DDBJ databases">
        <title>Genomic Encyclopedia of Type Strains, Phase IV (KMG-IV): sequencing the most valuable type-strain genomes for metagenomic binning, comparative biology and taxonomic classification.</title>
        <authorList>
            <person name="Goeker M."/>
        </authorList>
    </citation>
    <scope>NUCLEOTIDE SEQUENCE [LARGE SCALE GENOMIC DNA]</scope>
    <source>
        <strain evidence="4 5">DSM 107085</strain>
    </source>
</reference>